<feature type="compositionally biased region" description="Acidic residues" evidence="1">
    <location>
        <begin position="526"/>
        <end position="538"/>
    </location>
</feature>
<feature type="region of interest" description="Disordered" evidence="1">
    <location>
        <begin position="135"/>
        <end position="188"/>
    </location>
</feature>
<feature type="compositionally biased region" description="Basic and acidic residues" evidence="1">
    <location>
        <begin position="401"/>
        <end position="415"/>
    </location>
</feature>
<proteinExistence type="predicted"/>
<feature type="region of interest" description="Disordered" evidence="1">
    <location>
        <begin position="318"/>
        <end position="340"/>
    </location>
</feature>
<feature type="region of interest" description="Disordered" evidence="1">
    <location>
        <begin position="57"/>
        <end position="93"/>
    </location>
</feature>
<gene>
    <name evidence="3" type="ORF">CYNAS_LOCUS10886</name>
</gene>
<feature type="region of interest" description="Disordered" evidence="1">
    <location>
        <begin position="1"/>
        <end position="28"/>
    </location>
</feature>
<feature type="domain" description="CRIB" evidence="2">
    <location>
        <begin position="91"/>
        <end position="104"/>
    </location>
</feature>
<evidence type="ECO:0000256" key="1">
    <source>
        <dbReference type="SAM" id="MobiDB-lite"/>
    </source>
</evidence>
<evidence type="ECO:0000259" key="2">
    <source>
        <dbReference type="PROSITE" id="PS50108"/>
    </source>
</evidence>
<dbReference type="Pfam" id="PF00786">
    <property type="entry name" value="PBD"/>
    <property type="match status" value="1"/>
</dbReference>
<organism evidence="3 4">
    <name type="scientific">Cylicocyclus nassatus</name>
    <name type="common">Nematode worm</name>
    <dbReference type="NCBI Taxonomy" id="53992"/>
    <lineage>
        <taxon>Eukaryota</taxon>
        <taxon>Metazoa</taxon>
        <taxon>Ecdysozoa</taxon>
        <taxon>Nematoda</taxon>
        <taxon>Chromadorea</taxon>
        <taxon>Rhabditida</taxon>
        <taxon>Rhabditina</taxon>
        <taxon>Rhabditomorpha</taxon>
        <taxon>Strongyloidea</taxon>
        <taxon>Strongylidae</taxon>
        <taxon>Cylicocyclus</taxon>
    </lineage>
</organism>
<feature type="compositionally biased region" description="Polar residues" evidence="1">
    <location>
        <begin position="213"/>
        <end position="241"/>
    </location>
</feature>
<name>A0AA36GV71_CYLNA</name>
<reference evidence="3" key="1">
    <citation type="submission" date="2023-07" db="EMBL/GenBank/DDBJ databases">
        <authorList>
            <consortium name="CYATHOMIX"/>
        </authorList>
    </citation>
    <scope>NUCLEOTIDE SEQUENCE</scope>
    <source>
        <strain evidence="3">N/A</strain>
    </source>
</reference>
<dbReference type="SMART" id="SM00285">
    <property type="entry name" value="PBD"/>
    <property type="match status" value="2"/>
</dbReference>
<dbReference type="PROSITE" id="PS50108">
    <property type="entry name" value="CRIB"/>
    <property type="match status" value="2"/>
</dbReference>
<dbReference type="InterPro" id="IPR036936">
    <property type="entry name" value="CRIB_dom_sf"/>
</dbReference>
<feature type="region of interest" description="Disordered" evidence="1">
    <location>
        <begin position="278"/>
        <end position="301"/>
    </location>
</feature>
<comment type="caution">
    <text evidence="3">The sequence shown here is derived from an EMBL/GenBank/DDBJ whole genome shotgun (WGS) entry which is preliminary data.</text>
</comment>
<dbReference type="Proteomes" id="UP001176961">
    <property type="component" value="Unassembled WGS sequence"/>
</dbReference>
<feature type="compositionally biased region" description="Polar residues" evidence="1">
    <location>
        <begin position="63"/>
        <end position="73"/>
    </location>
</feature>
<accession>A0AA36GV71</accession>
<feature type="compositionally biased region" description="Low complexity" evidence="1">
    <location>
        <begin position="171"/>
        <end position="183"/>
    </location>
</feature>
<feature type="region of interest" description="Disordered" evidence="1">
    <location>
        <begin position="213"/>
        <end position="265"/>
    </location>
</feature>
<feature type="compositionally biased region" description="Basic and acidic residues" evidence="1">
    <location>
        <begin position="487"/>
        <end position="510"/>
    </location>
</feature>
<dbReference type="InterPro" id="IPR000095">
    <property type="entry name" value="CRIB_dom"/>
</dbReference>
<evidence type="ECO:0000313" key="4">
    <source>
        <dbReference type="Proteomes" id="UP001176961"/>
    </source>
</evidence>
<feature type="domain" description="CRIB" evidence="2">
    <location>
        <begin position="29"/>
        <end position="42"/>
    </location>
</feature>
<dbReference type="Gene3D" id="3.90.810.10">
    <property type="entry name" value="CRIB domain"/>
    <property type="match status" value="2"/>
</dbReference>
<evidence type="ECO:0000313" key="3">
    <source>
        <dbReference type="EMBL" id="CAJ0598903.1"/>
    </source>
</evidence>
<protein>
    <recommendedName>
        <fullName evidence="2">CRIB domain-containing protein</fullName>
    </recommendedName>
</protein>
<keyword evidence="4" id="KW-1185">Reference proteome</keyword>
<sequence length="538" mass="59698">MTNKEKRGETPYKKTTSPDKIRKTKKLDISAPYDFRHVDHVGFNSELSKTGIVADEVRKSKEVSSQPQASKTSPHPIPPVRRSRRLKKLDISKPSDFRHVDHIGFESSDVCKASPVAEEVSKLEEIVSHQKKYTTQNFGATSAPKHVRQGSSRNVAGERSKSSDANAGRISKSSSFKRSASARNGEEDVKHVIKQASCEEFPSVKATSVLFSKENTATGGGQSVSIPSSSKPMEESPNQRNKAPAPPIVRQISTENTGDSDGKVRKLQDIFIQRANSEKVRNSVQKAPLSPPVTPINEQQPQPFPVKLEASSKEHVVSVPSSSNFYESHTLPAPTEDEKLPPWMAELGKKERTRLIAAVLLAEREKVKDRNKEIGAAKNVKADVSQRVPKRQAPPPPSVTKVDKLNDNPRRDKGDISSTTMIRNNELVKQLNEKIDSIDASPPVPKPRRKLQKQQQQQGYVENIGMPTPLLDTPEMIKKRLLLSDTRQSESAHGPKEPNSNEKAKKKETGEQQAKQSNENHKCEENTDSDDDDATIRL</sequence>
<dbReference type="AlphaFoldDB" id="A0AA36GV71"/>
<dbReference type="EMBL" id="CATQJL010000223">
    <property type="protein sequence ID" value="CAJ0598903.1"/>
    <property type="molecule type" value="Genomic_DNA"/>
</dbReference>
<feature type="compositionally biased region" description="Basic and acidic residues" evidence="1">
    <location>
        <begin position="1"/>
        <end position="21"/>
    </location>
</feature>
<feature type="region of interest" description="Disordered" evidence="1">
    <location>
        <begin position="370"/>
        <end position="538"/>
    </location>
</feature>